<sequence length="65" mass="7309">MPAVKLNKNRRAALLLLFCGLVCLALSFLPLFQDQRVWFFLLLFAALVAALVVEMRSCSHKTGQD</sequence>
<name>A0ABX7Y623_9ACTN</name>
<dbReference type="EMBL" id="CP072384">
    <property type="protein sequence ID" value="QUC08451.1"/>
    <property type="molecule type" value="Genomic_DNA"/>
</dbReference>
<accession>A0ABX7Y623</accession>
<keyword evidence="3" id="KW-1185">Reference proteome</keyword>
<organism evidence="2 3">
    <name type="scientific">Arachnia rubra</name>
    <dbReference type="NCBI Taxonomy" id="1547448"/>
    <lineage>
        <taxon>Bacteria</taxon>
        <taxon>Bacillati</taxon>
        <taxon>Actinomycetota</taxon>
        <taxon>Actinomycetes</taxon>
        <taxon>Propionibacteriales</taxon>
        <taxon>Propionibacteriaceae</taxon>
        <taxon>Arachnia</taxon>
    </lineage>
</organism>
<protein>
    <submittedName>
        <fullName evidence="2">Uncharacterized protein</fullName>
    </submittedName>
</protein>
<keyword evidence="1" id="KW-0812">Transmembrane</keyword>
<dbReference type="RefSeq" id="WP_212324383.1">
    <property type="nucleotide sequence ID" value="NZ_AP024463.1"/>
</dbReference>
<evidence type="ECO:0000313" key="3">
    <source>
        <dbReference type="Proteomes" id="UP000678513"/>
    </source>
</evidence>
<feature type="transmembrane region" description="Helical" evidence="1">
    <location>
        <begin position="37"/>
        <end position="53"/>
    </location>
</feature>
<dbReference type="Proteomes" id="UP000678513">
    <property type="component" value="Chromosome"/>
</dbReference>
<keyword evidence="1" id="KW-0472">Membrane</keyword>
<feature type="transmembrane region" description="Helical" evidence="1">
    <location>
        <begin position="12"/>
        <end position="31"/>
    </location>
</feature>
<evidence type="ECO:0000313" key="2">
    <source>
        <dbReference type="EMBL" id="QUC08451.1"/>
    </source>
</evidence>
<keyword evidence="1" id="KW-1133">Transmembrane helix</keyword>
<evidence type="ECO:0000256" key="1">
    <source>
        <dbReference type="SAM" id="Phobius"/>
    </source>
</evidence>
<proteinExistence type="predicted"/>
<gene>
    <name evidence="2" type="ORF">J5A65_01485</name>
</gene>
<reference evidence="2 3" key="1">
    <citation type="submission" date="2021-03" db="EMBL/GenBank/DDBJ databases">
        <title>Human Oral Microbial Genomes.</title>
        <authorList>
            <person name="Johnston C.D."/>
            <person name="Chen T."/>
            <person name="Dewhirst F.E."/>
        </authorList>
    </citation>
    <scope>NUCLEOTIDE SEQUENCE [LARGE SCALE GENOMIC DNA]</scope>
    <source>
        <strain evidence="2 3">DSMZ 100122</strain>
    </source>
</reference>